<proteinExistence type="predicted"/>
<dbReference type="PROSITE" id="PS00888">
    <property type="entry name" value="CNMP_BINDING_1"/>
    <property type="match status" value="1"/>
</dbReference>
<keyword evidence="3" id="KW-0418">Kinase</keyword>
<evidence type="ECO:0000313" key="3">
    <source>
        <dbReference type="EMBL" id="CUG92127.1"/>
    </source>
</evidence>
<evidence type="ECO:0000259" key="2">
    <source>
        <dbReference type="PROSITE" id="PS50042"/>
    </source>
</evidence>
<dbReference type="OrthoDB" id="417078at2759"/>
<dbReference type="GO" id="GO:0034236">
    <property type="term" value="F:protein kinase A catalytic subunit binding"/>
    <property type="evidence" value="ECO:0007669"/>
    <property type="project" value="TreeGrafter"/>
</dbReference>
<dbReference type="GO" id="GO:0016301">
    <property type="term" value="F:kinase activity"/>
    <property type="evidence" value="ECO:0007669"/>
    <property type="project" value="UniProtKB-KW"/>
</dbReference>
<keyword evidence="4" id="KW-1185">Reference proteome</keyword>
<feature type="region of interest" description="Disordered" evidence="1">
    <location>
        <begin position="1"/>
        <end position="132"/>
    </location>
</feature>
<dbReference type="Proteomes" id="UP000051952">
    <property type="component" value="Unassembled WGS sequence"/>
</dbReference>
<reference evidence="4" key="1">
    <citation type="submission" date="2015-09" db="EMBL/GenBank/DDBJ databases">
        <authorList>
            <consortium name="Pathogen Informatics"/>
        </authorList>
    </citation>
    <scope>NUCLEOTIDE SEQUENCE [LARGE SCALE GENOMIC DNA]</scope>
    <source>
        <strain evidence="4">Lake Konstanz</strain>
    </source>
</reference>
<dbReference type="GO" id="GO:0005829">
    <property type="term" value="C:cytosol"/>
    <property type="evidence" value="ECO:0007669"/>
    <property type="project" value="TreeGrafter"/>
</dbReference>
<dbReference type="InterPro" id="IPR018488">
    <property type="entry name" value="cNMP-bd_CS"/>
</dbReference>
<dbReference type="CDD" id="cd00038">
    <property type="entry name" value="CAP_ED"/>
    <property type="match status" value="2"/>
</dbReference>
<dbReference type="PANTHER" id="PTHR11635">
    <property type="entry name" value="CAMP-DEPENDENT PROTEIN KINASE REGULATORY CHAIN"/>
    <property type="match status" value="1"/>
</dbReference>
<feature type="compositionally biased region" description="Low complexity" evidence="1">
    <location>
        <begin position="83"/>
        <end position="93"/>
    </location>
</feature>
<feature type="domain" description="Cyclic nucleotide-binding" evidence="2">
    <location>
        <begin position="295"/>
        <end position="415"/>
    </location>
</feature>
<dbReference type="PRINTS" id="PR00103">
    <property type="entry name" value="CAMPKINASE"/>
</dbReference>
<dbReference type="PANTHER" id="PTHR11635:SF152">
    <property type="entry name" value="CAMP-DEPENDENT PROTEIN KINASE TYPE I REGULATORY SUBUNIT-RELATED"/>
    <property type="match status" value="1"/>
</dbReference>
<dbReference type="AlphaFoldDB" id="A0A0S4JKU5"/>
<dbReference type="PROSITE" id="PS50042">
    <property type="entry name" value="CNMP_BINDING_3"/>
    <property type="match status" value="2"/>
</dbReference>
<keyword evidence="3" id="KW-0808">Transferase</keyword>
<dbReference type="Pfam" id="PF00027">
    <property type="entry name" value="cNMP_binding"/>
    <property type="match status" value="2"/>
</dbReference>
<dbReference type="InterPro" id="IPR014710">
    <property type="entry name" value="RmlC-like_jellyroll"/>
</dbReference>
<feature type="compositionally biased region" description="Basic and acidic residues" evidence="1">
    <location>
        <begin position="32"/>
        <end position="42"/>
    </location>
</feature>
<feature type="compositionally biased region" description="Polar residues" evidence="1">
    <location>
        <begin position="95"/>
        <end position="127"/>
    </location>
</feature>
<name>A0A0S4JKU5_BODSA</name>
<dbReference type="InterPro" id="IPR000595">
    <property type="entry name" value="cNMP-bd_dom"/>
</dbReference>
<organism evidence="3 4">
    <name type="scientific">Bodo saltans</name>
    <name type="common">Flagellated protozoan</name>
    <dbReference type="NCBI Taxonomy" id="75058"/>
    <lineage>
        <taxon>Eukaryota</taxon>
        <taxon>Discoba</taxon>
        <taxon>Euglenozoa</taxon>
        <taxon>Kinetoplastea</taxon>
        <taxon>Metakinetoplastina</taxon>
        <taxon>Eubodonida</taxon>
        <taxon>Bodonidae</taxon>
        <taxon>Bodo</taxon>
    </lineage>
</organism>
<gene>
    <name evidence="3" type="ORF">BSAL_35655</name>
</gene>
<dbReference type="SUPFAM" id="SSF51206">
    <property type="entry name" value="cAMP-binding domain-like"/>
    <property type="match status" value="2"/>
</dbReference>
<dbReference type="PROSITE" id="PS00889">
    <property type="entry name" value="CNMP_BINDING_2"/>
    <property type="match status" value="1"/>
</dbReference>
<evidence type="ECO:0000256" key="1">
    <source>
        <dbReference type="SAM" id="MobiDB-lite"/>
    </source>
</evidence>
<dbReference type="Gene3D" id="2.60.120.10">
    <property type="entry name" value="Jelly Rolls"/>
    <property type="match status" value="2"/>
</dbReference>
<dbReference type="InterPro" id="IPR050503">
    <property type="entry name" value="cAMP-dep_PK_reg_su-like"/>
</dbReference>
<dbReference type="EMBL" id="CYKH01002009">
    <property type="protein sequence ID" value="CUG92127.1"/>
    <property type="molecule type" value="Genomic_DNA"/>
</dbReference>
<accession>A0A0S4JKU5</accession>
<dbReference type="GO" id="GO:0004862">
    <property type="term" value="F:cAMP-dependent protein kinase inhibitor activity"/>
    <property type="evidence" value="ECO:0007669"/>
    <property type="project" value="TreeGrafter"/>
</dbReference>
<dbReference type="GO" id="GO:0030552">
    <property type="term" value="F:cAMP binding"/>
    <property type="evidence" value="ECO:0007669"/>
    <property type="project" value="TreeGrafter"/>
</dbReference>
<sequence>MGSGSSTEHPTSRIPQPPSNKAFGARSKKKDKHEGKHTKDISSVDDTPATKVTPSVHPPPTPVPNNSTPPNGTTGGNYAILLQQHQQQQAAAAPSHNNSVTNPLAPNKGNNGSNPQLAPTTSGQQASGPGDADLFARKATFRQVIKRALELAQEQRQRYGKFRKDEKRAVMELYEVLGLDEDTFLAPPNELQKRIVNYKFPPPNMHMLLEQQVVDEETLEYVLGADEAKLRKAEGLEVAPAVVKRHLDVDTGPRRVGVSSEGTQALMKTNAVFKNIPKTKEQGDRLLTAINQCPLFRILDTSDIKVLFNAFEKEDFSSNTSIFDQGDEGDKFYLVDHGRCHVAVKDTQGREVHSLFLGDGDTFGELAIMYGMPRAATVTAVVDTVCWWIDRDTYRGMLLKETMRKRDKYIKFLESVPLFQNVDAYEKARIADVLEVQEVQGRGAVIIREGEPGDTFYLIEEGEVKFETMKDGEVFERRKQGSFFGEMALLFDRPRMASVVAQSNVVRLLTLNRSNFNSYLGPLDDILRRNAEQYRQYVAKAQGSNA</sequence>
<dbReference type="SMART" id="SM00100">
    <property type="entry name" value="cNMP"/>
    <property type="match status" value="2"/>
</dbReference>
<feature type="domain" description="Cyclic nucleotide-binding" evidence="2">
    <location>
        <begin position="418"/>
        <end position="537"/>
    </location>
</feature>
<protein>
    <submittedName>
        <fullName evidence="3">Protein kinase A regulatory subunit, putative</fullName>
    </submittedName>
</protein>
<dbReference type="InterPro" id="IPR018490">
    <property type="entry name" value="cNMP-bd_dom_sf"/>
</dbReference>
<dbReference type="GO" id="GO:0005952">
    <property type="term" value="C:cAMP-dependent protein kinase complex"/>
    <property type="evidence" value="ECO:0007669"/>
    <property type="project" value="InterPro"/>
</dbReference>
<dbReference type="VEuPathDB" id="TriTrypDB:BSAL_35655"/>
<evidence type="ECO:0000313" key="4">
    <source>
        <dbReference type="Proteomes" id="UP000051952"/>
    </source>
</evidence>